<dbReference type="EMBL" id="QYBC01000019">
    <property type="protein sequence ID" value="RYB02603.1"/>
    <property type="molecule type" value="Genomic_DNA"/>
</dbReference>
<dbReference type="SUPFAM" id="SSF51735">
    <property type="entry name" value="NAD(P)-binding Rossmann-fold domains"/>
    <property type="match status" value="1"/>
</dbReference>
<reference evidence="4 5" key="2">
    <citation type="submission" date="2019-02" db="EMBL/GenBank/DDBJ databases">
        <title>'Lichenibacterium ramalinii' gen. nov. sp. nov., 'Lichenibacterium minor' gen. nov. sp. nov.</title>
        <authorList>
            <person name="Pankratov T."/>
        </authorList>
    </citation>
    <scope>NUCLEOTIDE SEQUENCE [LARGE SCALE GENOMIC DNA]</scope>
    <source>
        <strain evidence="4 5">RmlP001</strain>
    </source>
</reference>
<dbReference type="Gene3D" id="3.40.50.720">
    <property type="entry name" value="NAD(P)-binding Rossmann-like Domain"/>
    <property type="match status" value="2"/>
</dbReference>
<dbReference type="OrthoDB" id="9787219at2"/>
<dbReference type="GO" id="GO:0016491">
    <property type="term" value="F:oxidoreductase activity"/>
    <property type="evidence" value="ECO:0007669"/>
    <property type="project" value="UniProtKB-KW"/>
</dbReference>
<dbReference type="PANTHER" id="PTHR43333">
    <property type="entry name" value="2-HACID_DH_C DOMAIN-CONTAINING PROTEIN"/>
    <property type="match status" value="1"/>
</dbReference>
<comment type="caution">
    <text evidence="4">The sequence shown here is derived from an EMBL/GenBank/DDBJ whole genome shotgun (WGS) entry which is preliminary data.</text>
</comment>
<dbReference type="Pfam" id="PF02826">
    <property type="entry name" value="2-Hacid_dh_C"/>
    <property type="match status" value="1"/>
</dbReference>
<organism evidence="4 5">
    <name type="scientific">Lichenibacterium ramalinae</name>
    <dbReference type="NCBI Taxonomy" id="2316527"/>
    <lineage>
        <taxon>Bacteria</taxon>
        <taxon>Pseudomonadati</taxon>
        <taxon>Pseudomonadota</taxon>
        <taxon>Alphaproteobacteria</taxon>
        <taxon>Hyphomicrobiales</taxon>
        <taxon>Lichenihabitantaceae</taxon>
        <taxon>Lichenibacterium</taxon>
    </lineage>
</organism>
<dbReference type="Proteomes" id="UP000289411">
    <property type="component" value="Unassembled WGS sequence"/>
</dbReference>
<accession>A0A4Q2R943</accession>
<dbReference type="GO" id="GO:0051287">
    <property type="term" value="F:NAD binding"/>
    <property type="evidence" value="ECO:0007669"/>
    <property type="project" value="InterPro"/>
</dbReference>
<dbReference type="InterPro" id="IPR036291">
    <property type="entry name" value="NAD(P)-bd_dom_sf"/>
</dbReference>
<dbReference type="CDD" id="cd12164">
    <property type="entry name" value="GDH_like_2"/>
    <property type="match status" value="1"/>
</dbReference>
<keyword evidence="2" id="KW-0520">NAD</keyword>
<proteinExistence type="predicted"/>
<evidence type="ECO:0000256" key="1">
    <source>
        <dbReference type="ARBA" id="ARBA00023002"/>
    </source>
</evidence>
<dbReference type="InterPro" id="IPR006140">
    <property type="entry name" value="D-isomer_DH_NAD-bd"/>
</dbReference>
<sequence>MHGAGATQGATVVYRSDARRGAVWHAVFAEEAPEIALVDWSPEAAAEARYLVAWTPPERLAEAMPRLAVLFNTGAGIDHLPLAAIDDGIAIVRMVDPELTRSMVDYVLLAVLAQLRDLPDYLAAQRAGRWAPMPVRRAADHAVGILGLGVLGQAVAAALVGLGFPVRGWSASGRAVPGVQGFAGRQELPAFLAGCRSLVCLLPLTPDTRGILDAGLLAGLPAGAGLVNVGRGGHLVEADLVAALDAGHLASAVLDVLSEEPPPPGHPLFAHPRVIATPHVASMTHPATAARQVIRAVRRHRRGEPLENLVDRGRGY</sequence>
<reference evidence="4 5" key="1">
    <citation type="submission" date="2018-09" db="EMBL/GenBank/DDBJ databases">
        <authorList>
            <person name="Grouzdev D.S."/>
            <person name="Krutkina M.S."/>
        </authorList>
    </citation>
    <scope>NUCLEOTIDE SEQUENCE [LARGE SCALE GENOMIC DNA]</scope>
    <source>
        <strain evidence="4 5">RmlP001</strain>
    </source>
</reference>
<dbReference type="SUPFAM" id="SSF52283">
    <property type="entry name" value="Formate/glycerate dehydrogenase catalytic domain-like"/>
    <property type="match status" value="1"/>
</dbReference>
<keyword evidence="5" id="KW-1185">Reference proteome</keyword>
<evidence type="ECO:0000256" key="2">
    <source>
        <dbReference type="ARBA" id="ARBA00023027"/>
    </source>
</evidence>
<dbReference type="PANTHER" id="PTHR43333:SF1">
    <property type="entry name" value="D-ISOMER SPECIFIC 2-HYDROXYACID DEHYDROGENASE NAD-BINDING DOMAIN-CONTAINING PROTEIN"/>
    <property type="match status" value="1"/>
</dbReference>
<gene>
    <name evidence="4" type="ORF">D3272_20605</name>
</gene>
<evidence type="ECO:0000259" key="3">
    <source>
        <dbReference type="Pfam" id="PF02826"/>
    </source>
</evidence>
<feature type="domain" description="D-isomer specific 2-hydroxyacid dehydrogenase NAD-binding" evidence="3">
    <location>
        <begin position="110"/>
        <end position="281"/>
    </location>
</feature>
<keyword evidence="1" id="KW-0560">Oxidoreductase</keyword>
<protein>
    <submittedName>
        <fullName evidence="4">Glyoxylate/hydroxypyruvate reductase A</fullName>
    </submittedName>
</protein>
<dbReference type="AlphaFoldDB" id="A0A4Q2R943"/>
<name>A0A4Q2R943_9HYPH</name>
<evidence type="ECO:0000313" key="4">
    <source>
        <dbReference type="EMBL" id="RYB02603.1"/>
    </source>
</evidence>
<keyword evidence="4" id="KW-0670">Pyruvate</keyword>
<evidence type="ECO:0000313" key="5">
    <source>
        <dbReference type="Proteomes" id="UP000289411"/>
    </source>
</evidence>